<name>A0A4Y8MHQ4_9BURK</name>
<organism evidence="2 3">
    <name type="scientific">Paraburkholderia dipogonis</name>
    <dbReference type="NCBI Taxonomy" id="1211383"/>
    <lineage>
        <taxon>Bacteria</taxon>
        <taxon>Pseudomonadati</taxon>
        <taxon>Pseudomonadota</taxon>
        <taxon>Betaproteobacteria</taxon>
        <taxon>Burkholderiales</taxon>
        <taxon>Burkholderiaceae</taxon>
        <taxon>Paraburkholderia</taxon>
    </lineage>
</organism>
<dbReference type="Proteomes" id="UP000297385">
    <property type="component" value="Unassembled WGS sequence"/>
</dbReference>
<evidence type="ECO:0000313" key="3">
    <source>
        <dbReference type="Proteomes" id="UP000297385"/>
    </source>
</evidence>
<dbReference type="AlphaFoldDB" id="A0A4Y8MHQ4"/>
<dbReference type="EMBL" id="SNVI01000008">
    <property type="protein sequence ID" value="TFE36914.1"/>
    <property type="molecule type" value="Genomic_DNA"/>
</dbReference>
<proteinExistence type="predicted"/>
<accession>A0A4Y8MHQ4</accession>
<reference evidence="2 3" key="1">
    <citation type="submission" date="2019-03" db="EMBL/GenBank/DDBJ databases">
        <title>Complete Genome Sequence of Paraburkholderia dipogonis ICMP 19430T, a Nitrogen-fixing Symbiont of the South African Invasive Legume Dipogon lignosus in New Zealand.</title>
        <authorList>
            <person name="De Meyer S.E."/>
        </authorList>
    </citation>
    <scope>NUCLEOTIDE SEQUENCE [LARGE SCALE GENOMIC DNA]</scope>
    <source>
        <strain evidence="2 3">ICMP 19430</strain>
    </source>
</reference>
<evidence type="ECO:0000259" key="1">
    <source>
        <dbReference type="Pfam" id="PF05257"/>
    </source>
</evidence>
<dbReference type="SUPFAM" id="SSF54001">
    <property type="entry name" value="Cysteine proteinases"/>
    <property type="match status" value="1"/>
</dbReference>
<comment type="caution">
    <text evidence="2">The sequence shown here is derived from an EMBL/GenBank/DDBJ whole genome shotgun (WGS) entry which is preliminary data.</text>
</comment>
<dbReference type="InterPro" id="IPR007921">
    <property type="entry name" value="CHAP_dom"/>
</dbReference>
<evidence type="ECO:0000313" key="2">
    <source>
        <dbReference type="EMBL" id="TFE36914.1"/>
    </source>
</evidence>
<dbReference type="InterPro" id="IPR038765">
    <property type="entry name" value="Papain-like_cys_pep_sf"/>
</dbReference>
<sequence length="282" mass="30054">MHDCLMERVMNNEIACLGRRQFLGAVGMGLIAVGYTPLTLADSPIVTEAQQGDPDLPVEYVEFDRQSVMANLLSTRAVLEPEPANFGELLVGEAQSWVGRDRQNSKGKIADLLDLFGLPFSQHGSPVPFCAAGASYVAAAVYAKAAALRNSKGNAAWSSGADLAPNVRDRLPAYLTDLEHSHFLPTPSVNDMYLVAQGKHRWAPASAATTPKPGWLILFSWKGGNPDHVGIVKSVQAGSVTTIEFNTSAGVGTAGAQRQGGCVASRIRPYPHKAIKGFIRTA</sequence>
<feature type="domain" description="Peptidase C51" evidence="1">
    <location>
        <begin position="198"/>
        <end position="246"/>
    </location>
</feature>
<dbReference type="Pfam" id="PF05257">
    <property type="entry name" value="CHAP"/>
    <property type="match status" value="1"/>
</dbReference>
<gene>
    <name evidence="2" type="ORF">E2553_45630</name>
</gene>
<protein>
    <submittedName>
        <fullName evidence="2">CHAP domain-containing protein</fullName>
    </submittedName>
</protein>